<dbReference type="RefSeq" id="WP_264892752.1">
    <property type="nucleotide sequence ID" value="NZ_CP110257.1"/>
</dbReference>
<keyword evidence="1" id="KW-0819">tRNA processing</keyword>
<proteinExistence type="predicted"/>
<accession>A0ABY6MSP2</accession>
<feature type="region of interest" description="Disordered" evidence="6">
    <location>
        <begin position="39"/>
        <end position="83"/>
    </location>
</feature>
<dbReference type="InterPro" id="IPR014721">
    <property type="entry name" value="Ribsml_uS5_D2-typ_fold_subgr"/>
</dbReference>
<evidence type="ECO:0000256" key="6">
    <source>
        <dbReference type="SAM" id="MobiDB-lite"/>
    </source>
</evidence>
<evidence type="ECO:0000256" key="3">
    <source>
        <dbReference type="ARBA" id="ARBA00022759"/>
    </source>
</evidence>
<dbReference type="Pfam" id="PF00825">
    <property type="entry name" value="Ribonuclease_P"/>
    <property type="match status" value="1"/>
</dbReference>
<keyword evidence="2" id="KW-0540">Nuclease</keyword>
<dbReference type="InterPro" id="IPR020568">
    <property type="entry name" value="Ribosomal_Su5_D2-typ_SF"/>
</dbReference>
<name>A0ABY6MSP2_9BURK</name>
<dbReference type="Gene3D" id="3.30.230.10">
    <property type="match status" value="1"/>
</dbReference>
<sequence length="174" mass="18360">MQRLQHRADFERVLGAGAAAVVARSAHFVVHHLPPAAAGCAPSAGSSSQEKAELSTAPATSTAPVVDRGRTSPRGEAPGLGPARVGVVLPKRWARRSVTRSLLKRQVFAAFDRLPSPVPAGDWVVRLRASFDTRQFPSAASDALKRAVRGELDALLAQALARLARSGPGRPPVR</sequence>
<protein>
    <submittedName>
        <fullName evidence="7">Ribonuclease P protein component</fullName>
    </submittedName>
</protein>
<dbReference type="EMBL" id="CP110257">
    <property type="protein sequence ID" value="UZD55017.1"/>
    <property type="molecule type" value="Genomic_DNA"/>
</dbReference>
<evidence type="ECO:0000256" key="2">
    <source>
        <dbReference type="ARBA" id="ARBA00022722"/>
    </source>
</evidence>
<evidence type="ECO:0000313" key="8">
    <source>
        <dbReference type="Proteomes" id="UP001163266"/>
    </source>
</evidence>
<reference evidence="7" key="1">
    <citation type="submission" date="2022-10" db="EMBL/GenBank/DDBJ databases">
        <title>Complete genome sequence of Schlegelella aquatica LMG 23380.</title>
        <authorList>
            <person name="Musilova J."/>
            <person name="Kourilova X."/>
            <person name="Bezdicek M."/>
            <person name="Hermankova K."/>
            <person name="Obruca S."/>
            <person name="Sedlar K."/>
        </authorList>
    </citation>
    <scope>NUCLEOTIDE SEQUENCE</scope>
    <source>
        <strain evidence="7">LMG 23380</strain>
    </source>
</reference>
<dbReference type="Proteomes" id="UP001163266">
    <property type="component" value="Chromosome"/>
</dbReference>
<keyword evidence="3" id="KW-0255">Endonuclease</keyword>
<gene>
    <name evidence="7" type="ORF">OMP39_15345</name>
</gene>
<keyword evidence="4" id="KW-0378">Hydrolase</keyword>
<dbReference type="InterPro" id="IPR000100">
    <property type="entry name" value="RNase_P"/>
</dbReference>
<evidence type="ECO:0000313" key="7">
    <source>
        <dbReference type="EMBL" id="UZD55017.1"/>
    </source>
</evidence>
<feature type="compositionally biased region" description="Low complexity" evidence="6">
    <location>
        <begin position="39"/>
        <end position="48"/>
    </location>
</feature>
<keyword evidence="5" id="KW-0694">RNA-binding</keyword>
<evidence type="ECO:0000256" key="1">
    <source>
        <dbReference type="ARBA" id="ARBA00022694"/>
    </source>
</evidence>
<evidence type="ECO:0000256" key="5">
    <source>
        <dbReference type="ARBA" id="ARBA00022884"/>
    </source>
</evidence>
<keyword evidence="8" id="KW-1185">Reference proteome</keyword>
<evidence type="ECO:0000256" key="4">
    <source>
        <dbReference type="ARBA" id="ARBA00022801"/>
    </source>
</evidence>
<dbReference type="SUPFAM" id="SSF54211">
    <property type="entry name" value="Ribosomal protein S5 domain 2-like"/>
    <property type="match status" value="1"/>
</dbReference>
<organism evidence="7 8">
    <name type="scientific">Caldimonas aquatica</name>
    <dbReference type="NCBI Taxonomy" id="376175"/>
    <lineage>
        <taxon>Bacteria</taxon>
        <taxon>Pseudomonadati</taxon>
        <taxon>Pseudomonadota</taxon>
        <taxon>Betaproteobacteria</taxon>
        <taxon>Burkholderiales</taxon>
        <taxon>Sphaerotilaceae</taxon>
        <taxon>Caldimonas</taxon>
    </lineage>
</organism>